<protein>
    <recommendedName>
        <fullName evidence="1">DUF2007 domain-containing protein</fullName>
    </recommendedName>
</protein>
<comment type="caution">
    <text evidence="2">The sequence shown here is derived from an EMBL/GenBank/DDBJ whole genome shotgun (WGS) entry which is preliminary data.</text>
</comment>
<keyword evidence="3" id="KW-1185">Reference proteome</keyword>
<dbReference type="Proteomes" id="UP000634667">
    <property type="component" value="Unassembled WGS sequence"/>
</dbReference>
<dbReference type="Gene3D" id="3.30.70.790">
    <property type="entry name" value="UreE, C-terminal domain"/>
    <property type="match status" value="1"/>
</dbReference>
<proteinExistence type="predicted"/>
<sequence>MKIIFRANDILEAHIVAGMLNSQGVETYVGGHYLQGAVGDLSAMGFANVFVADEFGALAEQLLEAYQQAEFIDFPLADEEGLAPAG</sequence>
<gene>
    <name evidence="2" type="ORF">GCM10008111_28860</name>
</gene>
<evidence type="ECO:0000259" key="1">
    <source>
        <dbReference type="Pfam" id="PF09413"/>
    </source>
</evidence>
<dbReference type="EMBL" id="BMYR01000013">
    <property type="protein sequence ID" value="GGW70979.1"/>
    <property type="molecule type" value="Genomic_DNA"/>
</dbReference>
<name>A0ABQ2WWH2_9ALTE</name>
<dbReference type="Pfam" id="PF09413">
    <property type="entry name" value="DUF2007"/>
    <property type="match status" value="1"/>
</dbReference>
<accession>A0ABQ2WWH2</accession>
<evidence type="ECO:0000313" key="2">
    <source>
        <dbReference type="EMBL" id="GGW70979.1"/>
    </source>
</evidence>
<reference evidence="3" key="1">
    <citation type="journal article" date="2019" name="Int. J. Syst. Evol. Microbiol.">
        <title>The Global Catalogue of Microorganisms (GCM) 10K type strain sequencing project: providing services to taxonomists for standard genome sequencing and annotation.</title>
        <authorList>
            <consortium name="The Broad Institute Genomics Platform"/>
            <consortium name="The Broad Institute Genome Sequencing Center for Infectious Disease"/>
            <person name="Wu L."/>
            <person name="Ma J."/>
        </authorList>
    </citation>
    <scope>NUCLEOTIDE SEQUENCE [LARGE SCALE GENOMIC DNA]</scope>
    <source>
        <strain evidence="3">KCTC 23723</strain>
    </source>
</reference>
<organism evidence="2 3">
    <name type="scientific">Alishewanella tabrizica</name>
    <dbReference type="NCBI Taxonomy" id="671278"/>
    <lineage>
        <taxon>Bacteria</taxon>
        <taxon>Pseudomonadati</taxon>
        <taxon>Pseudomonadota</taxon>
        <taxon>Gammaproteobacteria</taxon>
        <taxon>Alteromonadales</taxon>
        <taxon>Alteromonadaceae</taxon>
        <taxon>Alishewanella</taxon>
    </lineage>
</organism>
<evidence type="ECO:0000313" key="3">
    <source>
        <dbReference type="Proteomes" id="UP000634667"/>
    </source>
</evidence>
<dbReference type="RefSeq" id="WP_189483943.1">
    <property type="nucleotide sequence ID" value="NZ_BMYR01000013.1"/>
</dbReference>
<feature type="domain" description="DUF2007" evidence="1">
    <location>
        <begin position="1"/>
        <end position="66"/>
    </location>
</feature>
<dbReference type="InterPro" id="IPR018551">
    <property type="entry name" value="DUF2007"/>
</dbReference>